<evidence type="ECO:0000313" key="3">
    <source>
        <dbReference type="EMBL" id="BAJ98653.1"/>
    </source>
</evidence>
<dbReference type="SUPFAM" id="SSF54695">
    <property type="entry name" value="POZ domain"/>
    <property type="match status" value="1"/>
</dbReference>
<evidence type="ECO:0000256" key="1">
    <source>
        <dbReference type="ARBA" id="ARBA00004906"/>
    </source>
</evidence>
<name>F2DU82_HORVV</name>
<protein>
    <submittedName>
        <fullName evidence="3">Predicted protein</fullName>
    </submittedName>
</protein>
<dbReference type="InterPro" id="IPR000210">
    <property type="entry name" value="BTB/POZ_dom"/>
</dbReference>
<proteinExistence type="evidence at transcript level"/>
<comment type="pathway">
    <text evidence="1">Protein modification; protein ubiquitination.</text>
</comment>
<dbReference type="EMBL" id="AK367450">
    <property type="protein sequence ID" value="BAJ98653.1"/>
    <property type="molecule type" value="mRNA"/>
</dbReference>
<dbReference type="SMART" id="SM00225">
    <property type="entry name" value="BTB"/>
    <property type="match status" value="1"/>
</dbReference>
<feature type="domain" description="BTB" evidence="2">
    <location>
        <begin position="276"/>
        <end position="346"/>
    </location>
</feature>
<dbReference type="Pfam" id="PF00651">
    <property type="entry name" value="BTB"/>
    <property type="match status" value="1"/>
</dbReference>
<dbReference type="Gene3D" id="2.60.120.200">
    <property type="match status" value="1"/>
</dbReference>
<dbReference type="PANTHER" id="PTHR24413">
    <property type="entry name" value="SPECKLE-TYPE POZ PROTEIN"/>
    <property type="match status" value="1"/>
</dbReference>
<dbReference type="SUPFAM" id="SSF49899">
    <property type="entry name" value="Concanavalin A-like lectins/glucanases"/>
    <property type="match status" value="1"/>
</dbReference>
<reference evidence="3" key="1">
    <citation type="journal article" date="2011" name="Plant Physiol.">
        <title>Comprehensive sequence analysis of 24,783 barley full-length cDNAs derived from 12 clone libraries.</title>
        <authorList>
            <person name="Matsumoto T."/>
            <person name="Tanaka T."/>
            <person name="Sakai H."/>
            <person name="Amano N."/>
            <person name="Kanamori H."/>
            <person name="Kurita K."/>
            <person name="Kikuta A."/>
            <person name="Kamiya K."/>
            <person name="Yamamoto M."/>
            <person name="Ikawa H."/>
            <person name="Fujii N."/>
            <person name="Hori K."/>
            <person name="Itoh T."/>
            <person name="Sato K."/>
        </authorList>
    </citation>
    <scope>NUCLEOTIDE SEQUENCE</scope>
    <source>
        <tissue evidence="3">Shoot and root</tissue>
    </source>
</reference>
<dbReference type="InterPro" id="IPR011333">
    <property type="entry name" value="SKP1/BTB/POZ_sf"/>
</dbReference>
<dbReference type="Pfam" id="PF13385">
    <property type="entry name" value="Laminin_G_3"/>
    <property type="match status" value="1"/>
</dbReference>
<dbReference type="Gene3D" id="3.30.710.10">
    <property type="entry name" value="Potassium Channel Kv1.1, Chain A"/>
    <property type="match status" value="1"/>
</dbReference>
<dbReference type="AlphaFoldDB" id="F2DU82"/>
<evidence type="ECO:0000259" key="2">
    <source>
        <dbReference type="PROSITE" id="PS50097"/>
    </source>
</evidence>
<sequence>MAELDVPGTPTTRYEPTVGLSVEKTTDSIKVKNAFVLSLEDQFTYGVWVKPTNNTHPQEFFLVMHIANNYALSCGNGYVQVAFRNEKPGWMWKKTSIQLATDQWTHIAVSYDSIHRQAFVMKDGVHCDTIQVKGRLQPNVNHLIVKLLRLSATKDDEVQNRNNVNTSPNANAEESFTGMIAHLKIWRSVLTEQQLKSQITKPLHQPTPEDLQHLLCWWKFDEGYGTKVYDFMNNAPEGTITGCRWWVAPSATGKVDIPASTLQSDLKQMFNNPLSSDVQLTVEDYTGTPISAHRALLAARSEAFKAMLLNEMSESTMKTITLKEIKFDTLNLLIQYFYTDCVTITETNVVDLLMASDRFQIKRLQAMCEDYMMKNIELENVCDLFSLADRVHAAQLKTFCMNWIVSNWSEVFKRGEDIHLPCELQKEIRDIVAPVYFPSPKRRKVAPKPP</sequence>
<dbReference type="Gene3D" id="6.10.250.3030">
    <property type="match status" value="1"/>
</dbReference>
<organism evidence="3">
    <name type="scientific">Hordeum vulgare subsp. vulgare</name>
    <name type="common">Domesticated barley</name>
    <dbReference type="NCBI Taxonomy" id="112509"/>
    <lineage>
        <taxon>Eukaryota</taxon>
        <taxon>Viridiplantae</taxon>
        <taxon>Streptophyta</taxon>
        <taxon>Embryophyta</taxon>
        <taxon>Tracheophyta</taxon>
        <taxon>Spermatophyta</taxon>
        <taxon>Magnoliopsida</taxon>
        <taxon>Liliopsida</taxon>
        <taxon>Poales</taxon>
        <taxon>Poaceae</taxon>
        <taxon>BOP clade</taxon>
        <taxon>Pooideae</taxon>
        <taxon>Triticodae</taxon>
        <taxon>Triticeae</taxon>
        <taxon>Hordeinae</taxon>
        <taxon>Hordeum</taxon>
    </lineage>
</organism>
<accession>F2DU82</accession>
<dbReference type="CDD" id="cd14733">
    <property type="entry name" value="BACK"/>
    <property type="match status" value="1"/>
</dbReference>
<dbReference type="PROSITE" id="PS50097">
    <property type="entry name" value="BTB"/>
    <property type="match status" value="1"/>
</dbReference>
<dbReference type="InterPro" id="IPR013320">
    <property type="entry name" value="ConA-like_dom_sf"/>
</dbReference>